<dbReference type="PaxDb" id="4081-Solyc03g070480.1.1"/>
<feature type="transmembrane region" description="Helical" evidence="1">
    <location>
        <begin position="54"/>
        <end position="75"/>
    </location>
</feature>
<dbReference type="STRING" id="4081.K4BHH7"/>
<proteinExistence type="predicted"/>
<organism evidence="2">
    <name type="scientific">Solanum lycopersicum</name>
    <name type="common">Tomato</name>
    <name type="synonym">Lycopersicon esculentum</name>
    <dbReference type="NCBI Taxonomy" id="4081"/>
    <lineage>
        <taxon>Eukaryota</taxon>
        <taxon>Viridiplantae</taxon>
        <taxon>Streptophyta</taxon>
        <taxon>Embryophyta</taxon>
        <taxon>Tracheophyta</taxon>
        <taxon>Spermatophyta</taxon>
        <taxon>Magnoliopsida</taxon>
        <taxon>eudicotyledons</taxon>
        <taxon>Gunneridae</taxon>
        <taxon>Pentapetalae</taxon>
        <taxon>asterids</taxon>
        <taxon>lamiids</taxon>
        <taxon>Solanales</taxon>
        <taxon>Solanaceae</taxon>
        <taxon>Solanoideae</taxon>
        <taxon>Solaneae</taxon>
        <taxon>Solanum</taxon>
        <taxon>Solanum subgen. Lycopersicon</taxon>
    </lineage>
</organism>
<dbReference type="EnsemblPlants" id="Solyc03g070480.1.1">
    <property type="protein sequence ID" value="Solyc03g070480.1.1"/>
    <property type="gene ID" value="Solyc03g070480.1"/>
</dbReference>
<keyword evidence="3" id="KW-1185">Reference proteome</keyword>
<name>K4BHH7_SOLLC</name>
<keyword evidence="1" id="KW-0812">Transmembrane</keyword>
<dbReference type="InParanoid" id="K4BHH7"/>
<dbReference type="HOGENOM" id="CLU_2188570_0_0_1"/>
<evidence type="ECO:0000313" key="2">
    <source>
        <dbReference type="EnsemblPlants" id="Solyc03g070480.1.1"/>
    </source>
</evidence>
<keyword evidence="1" id="KW-1133">Transmembrane helix</keyword>
<reference evidence="2" key="1">
    <citation type="journal article" date="2012" name="Nature">
        <title>The tomato genome sequence provides insights into fleshy fruit evolution.</title>
        <authorList>
            <consortium name="Tomato Genome Consortium"/>
        </authorList>
    </citation>
    <scope>NUCLEOTIDE SEQUENCE [LARGE SCALE GENOMIC DNA]</scope>
    <source>
        <strain evidence="2">cv. Heinz 1706</strain>
    </source>
</reference>
<sequence>MLISSIRGSLVKTSIHYHIFIYANGNDKPPTAIDLNKSLIENLLFNHSPAKVRYAVYICLNLMLYILIFINVSYFQDVVFASISMKPIPFSQVLEKFSLSDIKYGMLYQ</sequence>
<dbReference type="PhylomeDB" id="K4BHH7"/>
<dbReference type="AlphaFoldDB" id="K4BHH7"/>
<dbReference type="Gramene" id="Solyc03g070480.1.1">
    <property type="protein sequence ID" value="Solyc03g070480.1.1"/>
    <property type="gene ID" value="Solyc03g070480.1"/>
</dbReference>
<reference evidence="2" key="2">
    <citation type="submission" date="2015-06" db="UniProtKB">
        <authorList>
            <consortium name="EnsemblPlants"/>
        </authorList>
    </citation>
    <scope>IDENTIFICATION</scope>
    <source>
        <strain evidence="2">cv. Heinz 1706</strain>
    </source>
</reference>
<evidence type="ECO:0000256" key="1">
    <source>
        <dbReference type="SAM" id="Phobius"/>
    </source>
</evidence>
<protein>
    <submittedName>
        <fullName evidence="2">Uncharacterized protein</fullName>
    </submittedName>
</protein>
<evidence type="ECO:0000313" key="3">
    <source>
        <dbReference type="Proteomes" id="UP000004994"/>
    </source>
</evidence>
<accession>K4BHH7</accession>
<dbReference type="Proteomes" id="UP000004994">
    <property type="component" value="Chromosome 3"/>
</dbReference>
<keyword evidence="1" id="KW-0472">Membrane</keyword>